<dbReference type="EMBL" id="KQ965736">
    <property type="protein sequence ID" value="KXS20205.1"/>
    <property type="molecule type" value="Genomic_DNA"/>
</dbReference>
<dbReference type="FunFam" id="3.20.20.100:FF:000015">
    <property type="entry name" value="Oxidoreductase, aldo/keto reductase family"/>
    <property type="match status" value="1"/>
</dbReference>
<keyword evidence="2" id="KW-0560">Oxidoreductase</keyword>
<reference evidence="7 8" key="1">
    <citation type="journal article" date="2015" name="Genome Biol. Evol.">
        <title>Phylogenomic analyses indicate that early fungi evolved digesting cell walls of algal ancestors of land plants.</title>
        <authorList>
            <person name="Chang Y."/>
            <person name="Wang S."/>
            <person name="Sekimoto S."/>
            <person name="Aerts A.L."/>
            <person name="Choi C."/>
            <person name="Clum A."/>
            <person name="LaButti K.M."/>
            <person name="Lindquist E.A."/>
            <person name="Yee Ngan C."/>
            <person name="Ohm R.A."/>
            <person name="Salamov A.A."/>
            <person name="Grigoriev I.V."/>
            <person name="Spatafora J.W."/>
            <person name="Berbee M.L."/>
        </authorList>
    </citation>
    <scope>NUCLEOTIDE SEQUENCE [LARGE SCALE GENOMIC DNA]</scope>
    <source>
        <strain evidence="7 8">JEL478</strain>
    </source>
</reference>
<evidence type="ECO:0000259" key="6">
    <source>
        <dbReference type="Pfam" id="PF00248"/>
    </source>
</evidence>
<feature type="domain" description="NADP-dependent oxidoreductase" evidence="6">
    <location>
        <begin position="29"/>
        <end position="266"/>
    </location>
</feature>
<evidence type="ECO:0000256" key="4">
    <source>
        <dbReference type="PIRSR" id="PIRSR000097-2"/>
    </source>
</evidence>
<dbReference type="GO" id="GO:0042843">
    <property type="term" value="P:D-xylose catabolic process"/>
    <property type="evidence" value="ECO:0007669"/>
    <property type="project" value="EnsemblFungi"/>
</dbReference>
<evidence type="ECO:0000256" key="3">
    <source>
        <dbReference type="PIRSR" id="PIRSR000097-1"/>
    </source>
</evidence>
<feature type="site" description="Lowers pKa of active site Tyr" evidence="5">
    <location>
        <position position="82"/>
    </location>
</feature>
<name>A0A139AUP0_GONPJ</name>
<dbReference type="CDD" id="cd19071">
    <property type="entry name" value="AKR_AKR1-5-like"/>
    <property type="match status" value="1"/>
</dbReference>
<organism evidence="7 8">
    <name type="scientific">Gonapodya prolifera (strain JEL478)</name>
    <name type="common">Monoblepharis prolifera</name>
    <dbReference type="NCBI Taxonomy" id="1344416"/>
    <lineage>
        <taxon>Eukaryota</taxon>
        <taxon>Fungi</taxon>
        <taxon>Fungi incertae sedis</taxon>
        <taxon>Chytridiomycota</taxon>
        <taxon>Chytridiomycota incertae sedis</taxon>
        <taxon>Monoblepharidomycetes</taxon>
        <taxon>Monoblepharidales</taxon>
        <taxon>Gonapodyaceae</taxon>
        <taxon>Gonapodya</taxon>
    </lineage>
</organism>
<dbReference type="PROSITE" id="PS00062">
    <property type="entry name" value="ALDOKETO_REDUCTASE_2"/>
    <property type="match status" value="1"/>
</dbReference>
<dbReference type="PIRSF" id="PIRSF000097">
    <property type="entry name" value="AKR"/>
    <property type="match status" value="1"/>
</dbReference>
<dbReference type="STRING" id="1344416.A0A139AUP0"/>
<dbReference type="GO" id="GO:0004032">
    <property type="term" value="F:aldose reductase (NADPH) activity"/>
    <property type="evidence" value="ECO:0007669"/>
    <property type="project" value="EnsemblFungi"/>
</dbReference>
<dbReference type="Pfam" id="PF00248">
    <property type="entry name" value="Aldo_ket_red"/>
    <property type="match status" value="1"/>
</dbReference>
<feature type="binding site" evidence="4">
    <location>
        <position position="115"/>
    </location>
    <ligand>
        <name>substrate</name>
    </ligand>
</feature>
<sequence>MATGTTSSSIPSISLNGGYSIPQLGFGVYEVDPRSTTQAVREALEAGYRHIDTASCYGNETQVGAALAASGIPRDQVFVTTKCWTSEMGRTRAISACERSLKKLELSYVDLYLVHAPLKNARVETWAGLEELQKRGKVRSIGVSNYSAAHLEELARVSDVKPAVNQIEITPYNTRTDIADYCKENGIVIEAYCPLTRGAKLRDPKLLRLQKTRYPDRTPAQLLLRWAVQKGFVVLPKSVHKNRMVENMDVFDWELAEEDVEEMDGWDEYLVMGELCTRVK</sequence>
<feature type="active site" description="Proton donor" evidence="3">
    <location>
        <position position="57"/>
    </location>
</feature>
<dbReference type="PROSITE" id="PS00798">
    <property type="entry name" value="ALDOKETO_REDUCTASE_1"/>
    <property type="match status" value="1"/>
</dbReference>
<comment type="similarity">
    <text evidence="1">Belongs to the aldo/keto reductase family.</text>
</comment>
<dbReference type="Gene3D" id="3.20.20.100">
    <property type="entry name" value="NADP-dependent oxidoreductase domain"/>
    <property type="match status" value="1"/>
</dbReference>
<proteinExistence type="inferred from homology"/>
<evidence type="ECO:0000256" key="1">
    <source>
        <dbReference type="ARBA" id="ARBA00007905"/>
    </source>
</evidence>
<dbReference type="SUPFAM" id="SSF51430">
    <property type="entry name" value="NAD(P)-linked oxidoreductase"/>
    <property type="match status" value="1"/>
</dbReference>
<dbReference type="InterPro" id="IPR036812">
    <property type="entry name" value="NAD(P)_OxRdtase_dom_sf"/>
</dbReference>
<dbReference type="GO" id="GO:0019568">
    <property type="term" value="P:arabinose catabolic process"/>
    <property type="evidence" value="ECO:0007669"/>
    <property type="project" value="EnsemblFungi"/>
</dbReference>
<dbReference type="PANTHER" id="PTHR43827">
    <property type="entry name" value="2,5-DIKETO-D-GLUCONIC ACID REDUCTASE"/>
    <property type="match status" value="1"/>
</dbReference>
<evidence type="ECO:0000313" key="8">
    <source>
        <dbReference type="Proteomes" id="UP000070544"/>
    </source>
</evidence>
<dbReference type="OrthoDB" id="416253at2759"/>
<dbReference type="InterPro" id="IPR020471">
    <property type="entry name" value="AKR"/>
</dbReference>
<dbReference type="PANTHER" id="PTHR43827:SF13">
    <property type="entry name" value="ALDO_KETO REDUCTASE FAMILY PROTEIN"/>
    <property type="match status" value="1"/>
</dbReference>
<dbReference type="InterPro" id="IPR023210">
    <property type="entry name" value="NADP_OxRdtase_dom"/>
</dbReference>
<dbReference type="GO" id="GO:0034599">
    <property type="term" value="P:cellular response to oxidative stress"/>
    <property type="evidence" value="ECO:0007669"/>
    <property type="project" value="EnsemblFungi"/>
</dbReference>
<evidence type="ECO:0000256" key="2">
    <source>
        <dbReference type="ARBA" id="ARBA00023002"/>
    </source>
</evidence>
<dbReference type="OMA" id="VHYPLAT"/>
<evidence type="ECO:0000313" key="7">
    <source>
        <dbReference type="EMBL" id="KXS20205.1"/>
    </source>
</evidence>
<dbReference type="AlphaFoldDB" id="A0A139AUP0"/>
<protein>
    <submittedName>
        <fullName evidence="7">Oxidoreductase</fullName>
    </submittedName>
</protein>
<dbReference type="InterPro" id="IPR018170">
    <property type="entry name" value="Aldo/ket_reductase_CS"/>
</dbReference>
<gene>
    <name evidence="7" type="ORF">M427DRAFT_94624</name>
</gene>
<accession>A0A139AUP0</accession>
<keyword evidence="8" id="KW-1185">Reference proteome</keyword>
<dbReference type="PRINTS" id="PR00069">
    <property type="entry name" value="ALDKETRDTASE"/>
</dbReference>
<evidence type="ECO:0000256" key="5">
    <source>
        <dbReference type="PIRSR" id="PIRSR000097-3"/>
    </source>
</evidence>
<dbReference type="Proteomes" id="UP000070544">
    <property type="component" value="Unassembled WGS sequence"/>
</dbReference>
<dbReference type="PROSITE" id="PS00063">
    <property type="entry name" value="ALDOKETO_REDUCTASE_3"/>
    <property type="match status" value="1"/>
</dbReference>